<dbReference type="SUPFAM" id="SSF81383">
    <property type="entry name" value="F-box domain"/>
    <property type="match status" value="1"/>
</dbReference>
<sequence>MSDSEDPDFSVYCAICGCSLEGGNIGSTTPSDVRLRRRIVALKRKARERGDPDPEDEEEDENGNGQRWRAYHSYDPELVSEDSLEWLYASCCLGVNPDAPVIPTQMIWLTRTSYGPHSHGLPVYPIHHCCLDVLTEVLTGGKDVAKIDKDVLFDAMSELTPEYSFDVDLGLDYGSLSGRDQSWLSVLGEEFSVTDPSLTPEVTELLELCLADHVFELRSGILGVTREPQVQDIFSRLPLEILLSIFSLLPGHTLLALLEASWPALCATRRNGFWKRFLRHDMPWLTKLWPLLDEQRQDQEPSYKAMYLWLNKVTTPKYGMGGPFMSLANRRRIWGVCEQLAAVYFRHLHVTPLVKPDSSILQGAVCRHMALISEKELPDSSWALHRTLFLYSEDEIRNKPVILEAYWGENGRLVGLGAVLGHQRRTFGLNGADMPHITRTTVRVRGNVQIKGVMLLVATADPNSGATTSPGVVAMEVGTYKYLASCCR</sequence>
<protein>
    <recommendedName>
        <fullName evidence="4">F-box domain-containing protein</fullName>
    </recommendedName>
</protein>
<evidence type="ECO:0000313" key="3">
    <source>
        <dbReference type="Proteomes" id="UP001302745"/>
    </source>
</evidence>
<keyword evidence="3" id="KW-1185">Reference proteome</keyword>
<gene>
    <name evidence="2" type="ORF">C8A00DRAFT_17920</name>
</gene>
<dbReference type="Gene3D" id="1.20.1280.50">
    <property type="match status" value="1"/>
</dbReference>
<accession>A0AAN6VG01</accession>
<organism evidence="2 3">
    <name type="scientific">Chaetomidium leptoderma</name>
    <dbReference type="NCBI Taxonomy" id="669021"/>
    <lineage>
        <taxon>Eukaryota</taxon>
        <taxon>Fungi</taxon>
        <taxon>Dikarya</taxon>
        <taxon>Ascomycota</taxon>
        <taxon>Pezizomycotina</taxon>
        <taxon>Sordariomycetes</taxon>
        <taxon>Sordariomycetidae</taxon>
        <taxon>Sordariales</taxon>
        <taxon>Chaetomiaceae</taxon>
        <taxon>Chaetomidium</taxon>
    </lineage>
</organism>
<dbReference type="EMBL" id="MU857062">
    <property type="protein sequence ID" value="KAK4150584.1"/>
    <property type="molecule type" value="Genomic_DNA"/>
</dbReference>
<evidence type="ECO:0008006" key="4">
    <source>
        <dbReference type="Google" id="ProtNLM"/>
    </source>
</evidence>
<name>A0AAN6VG01_9PEZI</name>
<comment type="caution">
    <text evidence="2">The sequence shown here is derived from an EMBL/GenBank/DDBJ whole genome shotgun (WGS) entry which is preliminary data.</text>
</comment>
<dbReference type="InterPro" id="IPR036047">
    <property type="entry name" value="F-box-like_dom_sf"/>
</dbReference>
<reference evidence="2" key="2">
    <citation type="submission" date="2023-05" db="EMBL/GenBank/DDBJ databases">
        <authorList>
            <consortium name="Lawrence Berkeley National Laboratory"/>
            <person name="Steindorff A."/>
            <person name="Hensen N."/>
            <person name="Bonometti L."/>
            <person name="Westerberg I."/>
            <person name="Brannstrom I.O."/>
            <person name="Guillou S."/>
            <person name="Cros-Aarteil S."/>
            <person name="Calhoun S."/>
            <person name="Haridas S."/>
            <person name="Kuo A."/>
            <person name="Mondo S."/>
            <person name="Pangilinan J."/>
            <person name="Riley R."/>
            <person name="Labutti K."/>
            <person name="Andreopoulos B."/>
            <person name="Lipzen A."/>
            <person name="Chen C."/>
            <person name="Yanf M."/>
            <person name="Daum C."/>
            <person name="Ng V."/>
            <person name="Clum A."/>
            <person name="Ohm R."/>
            <person name="Martin F."/>
            <person name="Silar P."/>
            <person name="Natvig D."/>
            <person name="Lalanne C."/>
            <person name="Gautier V."/>
            <person name="Ament-Velasquez S.L."/>
            <person name="Kruys A."/>
            <person name="Hutchinson M.I."/>
            <person name="Powell A.J."/>
            <person name="Barry K."/>
            <person name="Miller A.N."/>
            <person name="Grigoriev I.V."/>
            <person name="Debuchy R."/>
            <person name="Gladieux P."/>
            <person name="Thoren M.H."/>
            <person name="Johannesson H."/>
        </authorList>
    </citation>
    <scope>NUCLEOTIDE SEQUENCE</scope>
    <source>
        <strain evidence="2">CBS 538.74</strain>
    </source>
</reference>
<evidence type="ECO:0000313" key="2">
    <source>
        <dbReference type="EMBL" id="KAK4150584.1"/>
    </source>
</evidence>
<dbReference type="Proteomes" id="UP001302745">
    <property type="component" value="Unassembled WGS sequence"/>
</dbReference>
<proteinExistence type="predicted"/>
<reference evidence="2" key="1">
    <citation type="journal article" date="2023" name="Mol. Phylogenet. Evol.">
        <title>Genome-scale phylogeny and comparative genomics of the fungal order Sordariales.</title>
        <authorList>
            <person name="Hensen N."/>
            <person name="Bonometti L."/>
            <person name="Westerberg I."/>
            <person name="Brannstrom I.O."/>
            <person name="Guillou S."/>
            <person name="Cros-Aarteil S."/>
            <person name="Calhoun S."/>
            <person name="Haridas S."/>
            <person name="Kuo A."/>
            <person name="Mondo S."/>
            <person name="Pangilinan J."/>
            <person name="Riley R."/>
            <person name="LaButti K."/>
            <person name="Andreopoulos B."/>
            <person name="Lipzen A."/>
            <person name="Chen C."/>
            <person name="Yan M."/>
            <person name="Daum C."/>
            <person name="Ng V."/>
            <person name="Clum A."/>
            <person name="Steindorff A."/>
            <person name="Ohm R.A."/>
            <person name="Martin F."/>
            <person name="Silar P."/>
            <person name="Natvig D.O."/>
            <person name="Lalanne C."/>
            <person name="Gautier V."/>
            <person name="Ament-Velasquez S.L."/>
            <person name="Kruys A."/>
            <person name="Hutchinson M.I."/>
            <person name="Powell A.J."/>
            <person name="Barry K."/>
            <person name="Miller A.N."/>
            <person name="Grigoriev I.V."/>
            <person name="Debuchy R."/>
            <person name="Gladieux P."/>
            <person name="Hiltunen Thoren M."/>
            <person name="Johannesson H."/>
        </authorList>
    </citation>
    <scope>NUCLEOTIDE SEQUENCE</scope>
    <source>
        <strain evidence="2">CBS 538.74</strain>
    </source>
</reference>
<feature type="region of interest" description="Disordered" evidence="1">
    <location>
        <begin position="44"/>
        <end position="68"/>
    </location>
</feature>
<feature type="compositionally biased region" description="Acidic residues" evidence="1">
    <location>
        <begin position="53"/>
        <end position="62"/>
    </location>
</feature>
<dbReference type="AlphaFoldDB" id="A0AAN6VG01"/>
<evidence type="ECO:0000256" key="1">
    <source>
        <dbReference type="SAM" id="MobiDB-lite"/>
    </source>
</evidence>